<dbReference type="InterPro" id="IPR054691">
    <property type="entry name" value="LeuA/HCS_post-cat"/>
</dbReference>
<comment type="caution">
    <text evidence="10">The sequence shown here is derived from an EMBL/GenBank/DDBJ whole genome shotgun (WGS) entry which is preliminary data.</text>
</comment>
<feature type="domain" description="Pyruvate carboxyltransferase" evidence="9">
    <location>
        <begin position="11"/>
        <end position="262"/>
    </location>
</feature>
<gene>
    <name evidence="10" type="primary">nifV</name>
    <name evidence="10" type="ORF">IG616_17325</name>
</gene>
<dbReference type="PANTHER" id="PTHR42880:SF1">
    <property type="entry name" value="ISOPROPYLMALATE_HOMOCITRATE_CITRAMALATE SYNTHASE FAMILY PROTEIN"/>
    <property type="match status" value="1"/>
</dbReference>
<proteinExistence type="inferred from homology"/>
<dbReference type="EMBL" id="JACYXI010000012">
    <property type="protein sequence ID" value="MBD8893309.1"/>
    <property type="molecule type" value="Genomic_DNA"/>
</dbReference>
<dbReference type="CDD" id="cd07939">
    <property type="entry name" value="DRE_TIM_NifV"/>
    <property type="match status" value="1"/>
</dbReference>
<dbReference type="Gene3D" id="3.20.20.70">
    <property type="entry name" value="Aldolase class I"/>
    <property type="match status" value="1"/>
</dbReference>
<dbReference type="SUPFAM" id="SSF51569">
    <property type="entry name" value="Aldolase"/>
    <property type="match status" value="1"/>
</dbReference>
<dbReference type="PANTHER" id="PTHR42880">
    <property type="entry name" value="HOMOCITRATE SYNTHASE"/>
    <property type="match status" value="1"/>
</dbReference>
<dbReference type="GO" id="GO:0004410">
    <property type="term" value="F:homocitrate synthase activity"/>
    <property type="evidence" value="ECO:0007669"/>
    <property type="project" value="UniProtKB-EC"/>
</dbReference>
<accession>A0ABR9CRN4</accession>
<dbReference type="PROSITE" id="PS00815">
    <property type="entry name" value="AIPM_HOMOCIT_SYNTH_1"/>
    <property type="match status" value="1"/>
</dbReference>
<evidence type="ECO:0000313" key="10">
    <source>
        <dbReference type="EMBL" id="MBD8893309.1"/>
    </source>
</evidence>
<evidence type="ECO:0000256" key="6">
    <source>
        <dbReference type="ARBA" id="ARBA00048019"/>
    </source>
</evidence>
<keyword evidence="10" id="KW-0012">Acyltransferase</keyword>
<evidence type="ECO:0000256" key="2">
    <source>
        <dbReference type="ARBA" id="ARBA00006154"/>
    </source>
</evidence>
<dbReference type="Proteomes" id="UP000632063">
    <property type="component" value="Unassembled WGS sequence"/>
</dbReference>
<name>A0ABR9CRN4_9HYPH</name>
<comment type="function">
    <text evidence="1 8">This protein is a Fe-Mo-cofactor biosynthetic component.</text>
</comment>
<evidence type="ECO:0000256" key="8">
    <source>
        <dbReference type="RuleBase" id="RU367143"/>
    </source>
</evidence>
<evidence type="ECO:0000256" key="3">
    <source>
        <dbReference type="ARBA" id="ARBA00012974"/>
    </source>
</evidence>
<sequence length="413" mass="43723">MQDATHKPPFVFLNDTTLRDGEQAPGVAFSLSEKIDIAESLALAGVPEIEAGTPAMGDEEIESIRIISRLRRDFRVLAWCRMTEGDLKAARQTGANAVNLSIPMSDLMLSNKLGIGQAEALARIRRFTPMALDAGFEVAIGGEDASRADPDHLARVADIAAEAGAFRLRLADTVGILDPFSTMKMVERVVSAGGIAVEFHGHNDLGLATANSLAAVRAGARHISATINGLGERAGNTALEEIAVALGRLDGIATGVDWKQLPMLATRVAAASGRPIPHGKAIVGSDVFSHESGIHVSAILKAPETYQGLDPAELGRRHTIILGKHSGTAALANAVEAMGRTLKPGVAPVLLSLVRHHATRHKEPIGNADLERLLMVAEGFLGFGPDPMITPIQDVHDDPGAGHVIEFHRRLHS</sequence>
<evidence type="ECO:0000259" key="9">
    <source>
        <dbReference type="PROSITE" id="PS50991"/>
    </source>
</evidence>
<dbReference type="Gene3D" id="1.10.238.260">
    <property type="match status" value="1"/>
</dbReference>
<dbReference type="Pfam" id="PF00682">
    <property type="entry name" value="HMGL-like"/>
    <property type="match status" value="1"/>
</dbReference>
<reference evidence="10 11" key="2">
    <citation type="journal article" date="2021" name="Int. J. Syst. Evol. Microbiol.">
        <title>Roseibium litorale sp. nov., isolated from a tidal flat sediment and proposal for the reclassification of Labrenzia polysiphoniae as Roseibium polysiphoniae comb. nov.</title>
        <authorList>
            <person name="Liu Y."/>
            <person name="Pei T."/>
            <person name="Du J."/>
            <person name="Chao M."/>
            <person name="Deng M.R."/>
            <person name="Zhu H."/>
        </authorList>
    </citation>
    <scope>NUCLEOTIDE SEQUENCE [LARGE SCALE GENOMIC DNA]</scope>
    <source>
        <strain evidence="10 11">4C16A</strain>
    </source>
</reference>
<comment type="catalytic activity">
    <reaction evidence="6 8">
        <text>acetyl-CoA + 2-oxoglutarate + H2O = (2R)-homocitrate + CoA + H(+)</text>
        <dbReference type="Rhea" id="RHEA:12929"/>
        <dbReference type="ChEBI" id="CHEBI:15377"/>
        <dbReference type="ChEBI" id="CHEBI:15378"/>
        <dbReference type="ChEBI" id="CHEBI:16810"/>
        <dbReference type="ChEBI" id="CHEBI:57287"/>
        <dbReference type="ChEBI" id="CHEBI:57288"/>
        <dbReference type="ChEBI" id="CHEBI:58884"/>
        <dbReference type="EC" id="2.3.3.14"/>
    </reaction>
</comment>
<reference evidence="11" key="1">
    <citation type="submission" date="2020-09" db="EMBL/GenBank/DDBJ databases">
        <title>The genome sequence of strain Labrenzia suaedae 4C16A.</title>
        <authorList>
            <person name="Liu Y."/>
        </authorList>
    </citation>
    <scope>NUCLEOTIDE SEQUENCE [LARGE SCALE GENOMIC DNA]</scope>
    <source>
        <strain evidence="11">4C16A</strain>
    </source>
</reference>
<evidence type="ECO:0000256" key="4">
    <source>
        <dbReference type="ARBA" id="ARBA00020735"/>
    </source>
</evidence>
<dbReference type="InterPro" id="IPR013785">
    <property type="entry name" value="Aldolase_TIM"/>
</dbReference>
<dbReference type="NCBIfam" id="TIGR02660">
    <property type="entry name" value="nifV_homocitr"/>
    <property type="match status" value="1"/>
</dbReference>
<dbReference type="InterPro" id="IPR002034">
    <property type="entry name" value="AIPM/Hcit_synth_CS"/>
</dbReference>
<organism evidence="10 11">
    <name type="scientific">Roseibium litorale</name>
    <dbReference type="NCBI Taxonomy" id="2803841"/>
    <lineage>
        <taxon>Bacteria</taxon>
        <taxon>Pseudomonadati</taxon>
        <taxon>Pseudomonadota</taxon>
        <taxon>Alphaproteobacteria</taxon>
        <taxon>Hyphomicrobiales</taxon>
        <taxon>Stappiaceae</taxon>
        <taxon>Roseibium</taxon>
    </lineage>
</organism>
<keyword evidence="11" id="KW-1185">Reference proteome</keyword>
<comment type="similarity">
    <text evidence="2 7">Belongs to the alpha-IPM synthase/homocitrate synthase family.</text>
</comment>
<keyword evidence="5 7" id="KW-0808">Transferase</keyword>
<dbReference type="RefSeq" id="WP_192149435.1">
    <property type="nucleotide sequence ID" value="NZ_JACYXI010000012.1"/>
</dbReference>
<protein>
    <recommendedName>
        <fullName evidence="4 8">Homocitrate synthase</fullName>
        <ecNumber evidence="3 8">2.3.3.14</ecNumber>
    </recommendedName>
</protein>
<dbReference type="PROSITE" id="PS00816">
    <property type="entry name" value="AIPM_HOMOCIT_SYNTH_2"/>
    <property type="match status" value="1"/>
</dbReference>
<keyword evidence="8" id="KW-0535">Nitrogen fixation</keyword>
<dbReference type="InterPro" id="IPR000891">
    <property type="entry name" value="PYR_CT"/>
</dbReference>
<evidence type="ECO:0000256" key="1">
    <source>
        <dbReference type="ARBA" id="ARBA00003050"/>
    </source>
</evidence>
<evidence type="ECO:0000256" key="5">
    <source>
        <dbReference type="ARBA" id="ARBA00022679"/>
    </source>
</evidence>
<evidence type="ECO:0000256" key="7">
    <source>
        <dbReference type="RuleBase" id="RU003523"/>
    </source>
</evidence>
<dbReference type="Pfam" id="PF22617">
    <property type="entry name" value="HCS_D2"/>
    <property type="match status" value="1"/>
</dbReference>
<dbReference type="EC" id="2.3.3.14" evidence="3 8"/>
<dbReference type="InterPro" id="IPR013477">
    <property type="entry name" value="NifV/FrbC"/>
</dbReference>
<evidence type="ECO:0000313" key="11">
    <source>
        <dbReference type="Proteomes" id="UP000632063"/>
    </source>
</evidence>
<dbReference type="PROSITE" id="PS50991">
    <property type="entry name" value="PYR_CT"/>
    <property type="match status" value="1"/>
</dbReference>